<reference evidence="2" key="2">
    <citation type="submission" date="2020-11" db="EMBL/GenBank/DDBJ databases">
        <authorList>
            <person name="Cecchin M."/>
            <person name="Marcolungo L."/>
            <person name="Rossato M."/>
            <person name="Girolomoni L."/>
            <person name="Cosentino E."/>
            <person name="Cuine S."/>
            <person name="Li-Beisson Y."/>
            <person name="Delledonne M."/>
            <person name="Ballottari M."/>
        </authorList>
    </citation>
    <scope>NUCLEOTIDE SEQUENCE</scope>
    <source>
        <strain evidence="2">211/11P</strain>
        <tissue evidence="2">Whole cell</tissue>
    </source>
</reference>
<organism evidence="2 3">
    <name type="scientific">Chlorella vulgaris</name>
    <name type="common">Green alga</name>
    <dbReference type="NCBI Taxonomy" id="3077"/>
    <lineage>
        <taxon>Eukaryota</taxon>
        <taxon>Viridiplantae</taxon>
        <taxon>Chlorophyta</taxon>
        <taxon>core chlorophytes</taxon>
        <taxon>Trebouxiophyceae</taxon>
        <taxon>Chlorellales</taxon>
        <taxon>Chlorellaceae</taxon>
        <taxon>Chlorella clade</taxon>
        <taxon>Chlorella</taxon>
    </lineage>
</organism>
<proteinExistence type="predicted"/>
<evidence type="ECO:0000313" key="2">
    <source>
        <dbReference type="EMBL" id="KAI3429361.1"/>
    </source>
</evidence>
<feature type="compositionally biased region" description="Gly residues" evidence="1">
    <location>
        <begin position="232"/>
        <end position="241"/>
    </location>
</feature>
<gene>
    <name evidence="2" type="ORF">D9Q98_005456</name>
</gene>
<comment type="caution">
    <text evidence="2">The sequence shown here is derived from an EMBL/GenBank/DDBJ whole genome shotgun (WGS) entry which is preliminary data.</text>
</comment>
<dbReference type="OrthoDB" id="548719at2759"/>
<dbReference type="AlphaFoldDB" id="A0A9D4TM10"/>
<protein>
    <submittedName>
        <fullName evidence="2">Uncharacterized protein</fullName>
    </submittedName>
</protein>
<reference evidence="2" key="1">
    <citation type="journal article" date="2019" name="Plant J.">
        <title>Chlorella vulgaris genome assembly and annotation reveals the molecular basis for metabolic acclimation to high light conditions.</title>
        <authorList>
            <person name="Cecchin M."/>
            <person name="Marcolungo L."/>
            <person name="Rossato M."/>
            <person name="Girolomoni L."/>
            <person name="Cosentino E."/>
            <person name="Cuine S."/>
            <person name="Li-Beisson Y."/>
            <person name="Delledonne M."/>
            <person name="Ballottari M."/>
        </authorList>
    </citation>
    <scope>NUCLEOTIDE SEQUENCE</scope>
    <source>
        <strain evidence="2">211/11P</strain>
    </source>
</reference>
<dbReference type="Proteomes" id="UP001055712">
    <property type="component" value="Unassembled WGS sequence"/>
</dbReference>
<accession>A0A9D4TM10</accession>
<feature type="region of interest" description="Disordered" evidence="1">
    <location>
        <begin position="188"/>
        <end position="242"/>
    </location>
</feature>
<evidence type="ECO:0000313" key="3">
    <source>
        <dbReference type="Proteomes" id="UP001055712"/>
    </source>
</evidence>
<dbReference type="PANTHER" id="PTHR35716">
    <property type="entry name" value="OS05G0574700 PROTEIN-RELATED"/>
    <property type="match status" value="1"/>
</dbReference>
<dbReference type="EMBL" id="SIDB01000008">
    <property type="protein sequence ID" value="KAI3429361.1"/>
    <property type="molecule type" value="Genomic_DNA"/>
</dbReference>
<name>A0A9D4TM10_CHLVU</name>
<sequence length="395" mass="41481">MAATHAAGAFTCGAPRRAAEGASCVERLALARITRCCQKRRRNPLPPAPATANDLPQRHFLRPSLLATGLTEPQHVLQHCLALFRKADLAALQQYLPGGAAASVAPASLPVGPLLVAEQGPLASLDGVLDVGARRVLPGHLLRRSEVKSSLQLSTDTFQQRVALTAKSGETSVFEWLLRWQPGQQRDCARATSGLQPGSSSGRGEGGTAASASSNSSSSAPASPSAELTSSVGGGTEGGSGRWVLESVRRDPSTDLPLPTTPHPQAAPEAIAKAQLAALQQGDVLGASCFSMWQARNLSSRKTSLGSHHEALRSQLQQEPYMRLLGHASAHLGSAALPRQHEMLLQVTVLAADGTETDYMWRLNLATNGCWMVSGIFAAEELGLGGQQTQQPDGV</sequence>
<feature type="compositionally biased region" description="Low complexity" evidence="1">
    <location>
        <begin position="208"/>
        <end position="231"/>
    </location>
</feature>
<keyword evidence="3" id="KW-1185">Reference proteome</keyword>
<evidence type="ECO:0000256" key="1">
    <source>
        <dbReference type="SAM" id="MobiDB-lite"/>
    </source>
</evidence>